<evidence type="ECO:0000259" key="6">
    <source>
        <dbReference type="Pfam" id="PF02836"/>
    </source>
</evidence>
<dbReference type="InterPro" id="IPR006101">
    <property type="entry name" value="Glyco_hydro_2"/>
</dbReference>
<reference evidence="10 11" key="1">
    <citation type="submission" date="2018-06" db="EMBL/GenBank/DDBJ databases">
        <authorList>
            <person name="Strepis N."/>
        </authorList>
    </citation>
    <scope>NUCLEOTIDE SEQUENCE [LARGE SCALE GENOMIC DNA]</scope>
    <source>
        <strain evidence="10">LUCI</strain>
    </source>
</reference>
<dbReference type="Pfam" id="PF18565">
    <property type="entry name" value="Glyco_hydro2_C5"/>
    <property type="match status" value="1"/>
</dbReference>
<dbReference type="AlphaFoldDB" id="A0A498RAU8"/>
<dbReference type="InterPro" id="IPR006102">
    <property type="entry name" value="Ig-like_GH2"/>
</dbReference>
<dbReference type="Gene3D" id="2.60.120.260">
    <property type="entry name" value="Galactose-binding domain-like"/>
    <property type="match status" value="1"/>
</dbReference>
<gene>
    <name evidence="10" type="ORF">LUCI_5164</name>
</gene>
<dbReference type="PROSITE" id="PS00719">
    <property type="entry name" value="GLYCOSYL_HYDROL_F2_1"/>
    <property type="match status" value="1"/>
</dbReference>
<dbReference type="InterPro" id="IPR023230">
    <property type="entry name" value="Glyco_hydro_2_CS"/>
</dbReference>
<dbReference type="GO" id="GO:0004553">
    <property type="term" value="F:hydrolase activity, hydrolyzing O-glycosyl compounds"/>
    <property type="evidence" value="ECO:0007669"/>
    <property type="project" value="InterPro"/>
</dbReference>
<dbReference type="InterPro" id="IPR017853">
    <property type="entry name" value="GH"/>
</dbReference>
<feature type="domain" description="Glycoside hydrolase family 2" evidence="9">
    <location>
        <begin position="644"/>
        <end position="733"/>
    </location>
</feature>
<dbReference type="RefSeq" id="WP_122630711.1">
    <property type="nucleotide sequence ID" value="NZ_UPPP01000134.1"/>
</dbReference>
<dbReference type="InterPro" id="IPR013783">
    <property type="entry name" value="Ig-like_fold"/>
</dbReference>
<dbReference type="InterPro" id="IPR036156">
    <property type="entry name" value="Beta-gal/glucu_dom_sf"/>
</dbReference>
<dbReference type="InterPro" id="IPR040605">
    <property type="entry name" value="Glyco_hydro2_dom5"/>
</dbReference>
<dbReference type="InterPro" id="IPR051913">
    <property type="entry name" value="GH2_Domain-Containing"/>
</dbReference>
<accession>A0A498RAU8</accession>
<dbReference type="PRINTS" id="PR00132">
    <property type="entry name" value="GLHYDRLASE2"/>
</dbReference>
<keyword evidence="2 4" id="KW-0378">Hydrolase</keyword>
<dbReference type="Gene3D" id="3.20.20.80">
    <property type="entry name" value="Glycosidases"/>
    <property type="match status" value="1"/>
</dbReference>
<dbReference type="Pfam" id="PF02836">
    <property type="entry name" value="Glyco_hydro_2_C"/>
    <property type="match status" value="1"/>
</dbReference>
<dbReference type="EMBL" id="UPPP01000134">
    <property type="protein sequence ID" value="VBB09866.1"/>
    <property type="molecule type" value="Genomic_DNA"/>
</dbReference>
<dbReference type="Pfam" id="PF00703">
    <property type="entry name" value="Glyco_hydro_2"/>
    <property type="match status" value="1"/>
</dbReference>
<dbReference type="InterPro" id="IPR032311">
    <property type="entry name" value="DUF4982"/>
</dbReference>
<dbReference type="Pfam" id="PF16355">
    <property type="entry name" value="DUF4982"/>
    <property type="match status" value="1"/>
</dbReference>
<evidence type="ECO:0000259" key="5">
    <source>
        <dbReference type="Pfam" id="PF00703"/>
    </source>
</evidence>
<protein>
    <submittedName>
        <fullName evidence="10">Uncharacterized protein</fullName>
    </submittedName>
</protein>
<evidence type="ECO:0000256" key="1">
    <source>
        <dbReference type="ARBA" id="ARBA00007401"/>
    </source>
</evidence>
<evidence type="ECO:0000256" key="3">
    <source>
        <dbReference type="ARBA" id="ARBA00023295"/>
    </source>
</evidence>
<dbReference type="Proteomes" id="UP000277811">
    <property type="component" value="Unassembled WGS sequence"/>
</dbReference>
<evidence type="ECO:0000313" key="11">
    <source>
        <dbReference type="Proteomes" id="UP000277811"/>
    </source>
</evidence>
<dbReference type="Gene3D" id="2.60.40.10">
    <property type="entry name" value="Immunoglobulins"/>
    <property type="match status" value="3"/>
</dbReference>
<dbReference type="SUPFAM" id="SSF51445">
    <property type="entry name" value="(Trans)glycosidases"/>
    <property type="match status" value="1"/>
</dbReference>
<dbReference type="InterPro" id="IPR008979">
    <property type="entry name" value="Galactose-bd-like_sf"/>
</dbReference>
<comment type="similarity">
    <text evidence="1 4">Belongs to the glycosyl hydrolase 2 family.</text>
</comment>
<dbReference type="PANTHER" id="PTHR42732:SF1">
    <property type="entry name" value="BETA-MANNOSIDASE"/>
    <property type="match status" value="1"/>
</dbReference>
<evidence type="ECO:0000313" key="10">
    <source>
        <dbReference type="EMBL" id="VBB09866.1"/>
    </source>
</evidence>
<feature type="domain" description="Glycoside hydrolase family 2 catalytic" evidence="6">
    <location>
        <begin position="276"/>
        <end position="465"/>
    </location>
</feature>
<keyword evidence="3 4" id="KW-0326">Glycosidase</keyword>
<dbReference type="OrthoDB" id="9762066at2"/>
<dbReference type="InterPro" id="IPR006104">
    <property type="entry name" value="Glyco_hydro_2_N"/>
</dbReference>
<dbReference type="Pfam" id="PF02837">
    <property type="entry name" value="Glyco_hydro_2_N"/>
    <property type="match status" value="1"/>
</dbReference>
<dbReference type="SUPFAM" id="SSF49303">
    <property type="entry name" value="beta-Galactosidase/glucuronidase domain"/>
    <property type="match status" value="1"/>
</dbReference>
<evidence type="ECO:0000259" key="8">
    <source>
        <dbReference type="Pfam" id="PF16355"/>
    </source>
</evidence>
<proteinExistence type="inferred from homology"/>
<feature type="domain" description="DUF4982" evidence="8">
    <location>
        <begin position="568"/>
        <end position="631"/>
    </location>
</feature>
<evidence type="ECO:0000256" key="2">
    <source>
        <dbReference type="ARBA" id="ARBA00022801"/>
    </source>
</evidence>
<evidence type="ECO:0000259" key="9">
    <source>
        <dbReference type="Pfam" id="PF18565"/>
    </source>
</evidence>
<evidence type="ECO:0000259" key="7">
    <source>
        <dbReference type="Pfam" id="PF02837"/>
    </source>
</evidence>
<keyword evidence="11" id="KW-1185">Reference proteome</keyword>
<dbReference type="PANTHER" id="PTHR42732">
    <property type="entry name" value="BETA-GALACTOSIDASE"/>
    <property type="match status" value="1"/>
</dbReference>
<name>A0A498RAU8_9FIRM</name>
<feature type="domain" description="Glycosyl hydrolases family 2 sugar binding" evidence="7">
    <location>
        <begin position="53"/>
        <end position="154"/>
    </location>
</feature>
<evidence type="ECO:0000256" key="4">
    <source>
        <dbReference type="RuleBase" id="RU361154"/>
    </source>
</evidence>
<feature type="domain" description="Glycoside hydrolase family 2 immunoglobulin-like beta-sandwich" evidence="5">
    <location>
        <begin position="165"/>
        <end position="270"/>
    </location>
</feature>
<dbReference type="SUPFAM" id="SSF49785">
    <property type="entry name" value="Galactose-binding domain-like"/>
    <property type="match status" value="1"/>
</dbReference>
<dbReference type="InterPro" id="IPR006103">
    <property type="entry name" value="Glyco_hydro_2_cat"/>
</dbReference>
<dbReference type="GO" id="GO:0005975">
    <property type="term" value="P:carbohydrate metabolic process"/>
    <property type="evidence" value="ECO:0007669"/>
    <property type="project" value="InterPro"/>
</dbReference>
<organism evidence="10 11">
    <name type="scientific">Lucifera butyrica</name>
    <dbReference type="NCBI Taxonomy" id="1351585"/>
    <lineage>
        <taxon>Bacteria</taxon>
        <taxon>Bacillati</taxon>
        <taxon>Bacillota</taxon>
        <taxon>Negativicutes</taxon>
        <taxon>Veillonellales</taxon>
        <taxon>Veillonellaceae</taxon>
        <taxon>Lucifera</taxon>
    </lineage>
</organism>
<sequence length="751" mass="85515">MSREVLNFNTDWLFIAGDIAGGEQPGLDVQLFEEVHLPHTNIELPHHYFKEQDYQFVSWYRRNFTADAGWRGKRVWVDFDGAMSVARVYINGHFLGENKGGYLPFSFDITDYLLFEDDNVLAVRLDSTRRPDIPPEGYVVDYMLFGGIYRDVYLRIVHPVAIETACITTPQIDETGVAVDIRMEVRNQTQAGQVARLKATVVYQDEWVAELVSGEVRLSPETVTVAAVRFDLFQGIQLWEIDEPHLYKAVLTLLIDGRDVDQYEQIFGVRQIEFREDGKFYLNNQPLKLRGLNRHQMFPYVGQAMGNRLQRKDAEILKYELGVNYVRTSHYPQDPSFLDRCDEIGLLVLEELPGWQHIGDKAWQEIAKDHLAGMIRRDCNHPSIFLWGVRINESLDDHDFYAATNALAHSLDPTRPTIGTRYLERSEFLEDVYGFNDFLQNLAGKLHLPNYKPSVVTEYMGHMFPTRRYDNDSRLLEHAAKHALIQNVAYGIPELAGASGWCAFDYNTHVNFGAGDHICYHGVMDIFRIPKYAAYFYQSQRDIKYGITLFIARRLVPSFKEDGEDVIPVYSNCDQVELFVNGESLGIRNPDRVVYPNLPHPPFTFKKVLPWPPDSDTEIRAVGYLAGRIVAEQSLKLEGDPYRIRLLSDHSELTADGSDMTRIVVQAVDEKDQPLSLANFAIRLFLEGAGSLVGENPLVLEGGQAAVYVRSARQPGVITVKGENDFLQPDEITVQTVPLAAKIVPGGRNRR</sequence>